<dbReference type="PANTHER" id="PTHR11736:SF145">
    <property type="entry name" value="MELANOMA-ASSOCIATED ANTIGEN B16"/>
    <property type="match status" value="1"/>
</dbReference>
<dbReference type="Proteomes" id="UP001652663">
    <property type="component" value="Chromosome X"/>
</dbReference>
<keyword evidence="3" id="KW-1185">Reference proteome</keyword>
<organism evidence="3 4">
    <name type="scientific">Bos indicus</name>
    <name type="common">Zebu</name>
    <dbReference type="NCBI Taxonomy" id="9915"/>
    <lineage>
        <taxon>Eukaryota</taxon>
        <taxon>Metazoa</taxon>
        <taxon>Chordata</taxon>
        <taxon>Craniata</taxon>
        <taxon>Vertebrata</taxon>
        <taxon>Euteleostomi</taxon>
        <taxon>Mammalia</taxon>
        <taxon>Eutheria</taxon>
        <taxon>Laurasiatheria</taxon>
        <taxon>Artiodactyla</taxon>
        <taxon>Ruminantia</taxon>
        <taxon>Pecora</taxon>
        <taxon>Bovidae</taxon>
        <taxon>Bovinae</taxon>
        <taxon>Bos</taxon>
    </lineage>
</organism>
<feature type="compositionally biased region" description="Polar residues" evidence="1">
    <location>
        <begin position="45"/>
        <end position="64"/>
    </location>
</feature>
<dbReference type="SMART" id="SM01373">
    <property type="entry name" value="MAGE"/>
    <property type="match status" value="1"/>
</dbReference>
<dbReference type="InterPro" id="IPR021072">
    <property type="entry name" value="MAGE_N"/>
</dbReference>
<dbReference type="KEGG" id="biu:109554911"/>
<evidence type="ECO:0000256" key="1">
    <source>
        <dbReference type="SAM" id="MobiDB-lite"/>
    </source>
</evidence>
<feature type="domain" description="MAGE" evidence="2">
    <location>
        <begin position="201"/>
        <end position="400"/>
    </location>
</feature>
<dbReference type="InterPro" id="IPR002190">
    <property type="entry name" value="MHD_dom"/>
</dbReference>
<accession>A0A6P5BEE1</accession>
<dbReference type="GO" id="GO:0000122">
    <property type="term" value="P:negative regulation of transcription by RNA polymerase II"/>
    <property type="evidence" value="ECO:0007669"/>
    <property type="project" value="TreeGrafter"/>
</dbReference>
<dbReference type="OrthoDB" id="205198at2759"/>
<dbReference type="Gene3D" id="1.10.10.1200">
    <property type="entry name" value="MAGE homology domain, winged helix WH1 motif"/>
    <property type="match status" value="1"/>
</dbReference>
<feature type="region of interest" description="Disordered" evidence="1">
    <location>
        <begin position="44"/>
        <end position="67"/>
    </location>
</feature>
<evidence type="ECO:0000313" key="4">
    <source>
        <dbReference type="RefSeq" id="XP_019811052.2"/>
    </source>
</evidence>
<dbReference type="InterPro" id="IPR041899">
    <property type="entry name" value="MAGE_WH2"/>
</dbReference>
<dbReference type="SMART" id="SM01392">
    <property type="entry name" value="MAGE_N"/>
    <property type="match status" value="1"/>
</dbReference>
<protein>
    <submittedName>
        <fullName evidence="4">Melanoma-associated antigen B16</fullName>
    </submittedName>
</protein>
<gene>
    <name evidence="4" type="primary">LOC109554911</name>
</gene>
<dbReference type="PANTHER" id="PTHR11736">
    <property type="entry name" value="MELANOMA-ASSOCIATED ANTIGEN MAGE ANTIGEN"/>
    <property type="match status" value="1"/>
</dbReference>
<proteinExistence type="predicted"/>
<dbReference type="Pfam" id="PF12440">
    <property type="entry name" value="MAGE_N"/>
    <property type="match status" value="1"/>
</dbReference>
<dbReference type="RefSeq" id="XP_019811052.2">
    <property type="nucleotide sequence ID" value="XM_019955493.2"/>
</dbReference>
<dbReference type="PROSITE" id="PS50838">
    <property type="entry name" value="MAGE"/>
    <property type="match status" value="1"/>
</dbReference>
<dbReference type="GO" id="GO:0005634">
    <property type="term" value="C:nucleus"/>
    <property type="evidence" value="ECO:0007669"/>
    <property type="project" value="TreeGrafter"/>
</dbReference>
<evidence type="ECO:0000259" key="2">
    <source>
        <dbReference type="PROSITE" id="PS50838"/>
    </source>
</evidence>
<reference evidence="4" key="1">
    <citation type="submission" date="2025-08" db="UniProtKB">
        <authorList>
            <consortium name="RefSeq"/>
        </authorList>
    </citation>
    <scope>IDENTIFICATION</scope>
    <source>
        <tissue evidence="4">Blood</tissue>
    </source>
</reference>
<evidence type="ECO:0000313" key="3">
    <source>
        <dbReference type="Proteomes" id="UP001652663"/>
    </source>
</evidence>
<dbReference type="Gene3D" id="1.10.10.1210">
    <property type="entry name" value="MAGE homology domain, winged helix WH2 motif"/>
    <property type="match status" value="1"/>
</dbReference>
<name>A0A6P5BEE1_BOSIN</name>
<sequence>MDLTFAGKLSSDKDMPKADHSFTIPVMIFRKDSWATEEEIWEEINGSQGQDNLGNEGQDISSTEGGIRGLAAPNVRTAYKTYSHLCSETECRYPESPRCSHDQCLWTCIKSQSLEVAQVSKALEETYLPSHLLMPGHLKECPGAGIPSTPEGCQSFCASSTAITATSSIKSEEGYMIREEESSPGTLLAVLDPRSVPIYALDEEVNLLVNFLLLKYQMKEPITKTDTLKIIINKCEVHFLEIFLRASECMEMLFGLDLMEVDRTNHCYHCLIKLGLTYDGIKHSEGSLPKTDILILILNVIFMKGNRATEDKAWEVLNVTGIYSGMNHFIFGEPRKLITEDVVKEKYLEYWQVANTDPAGSEFLLTPRAHAETTKIKVLEFLAKVNGTDPSSFTSQYEDAMQDEEERA</sequence>
<dbReference type="InterPro" id="IPR041898">
    <property type="entry name" value="MAGE_WH1"/>
</dbReference>
<dbReference type="GeneID" id="109554911"/>
<dbReference type="InterPro" id="IPR037445">
    <property type="entry name" value="MAGE"/>
</dbReference>